<evidence type="ECO:0000256" key="1">
    <source>
        <dbReference type="SAM" id="MobiDB-lite"/>
    </source>
</evidence>
<reference evidence="4" key="5">
    <citation type="submission" date="2015-06" db="UniProtKB">
        <authorList>
            <consortium name="EnsemblFungi"/>
        </authorList>
    </citation>
    <scope>IDENTIFICATION</scope>
    <source>
        <strain evidence="4">ATCC 64411</strain>
    </source>
</reference>
<evidence type="ECO:0000313" key="4">
    <source>
        <dbReference type="EnsemblFungi" id="MAPG_10629T0"/>
    </source>
</evidence>
<reference evidence="3" key="3">
    <citation type="submission" date="2011-03" db="EMBL/GenBank/DDBJ databases">
        <title>Annotation of Magnaporthe poae ATCC 64411.</title>
        <authorList>
            <person name="Ma L.-J."/>
            <person name="Dead R."/>
            <person name="Young S.K."/>
            <person name="Zeng Q."/>
            <person name="Gargeya S."/>
            <person name="Fitzgerald M."/>
            <person name="Haas B."/>
            <person name="Abouelleil A."/>
            <person name="Alvarado L."/>
            <person name="Arachchi H.M."/>
            <person name="Berlin A."/>
            <person name="Brown A."/>
            <person name="Chapman S.B."/>
            <person name="Chen Z."/>
            <person name="Dunbar C."/>
            <person name="Freedman E."/>
            <person name="Gearin G."/>
            <person name="Gellesch M."/>
            <person name="Goldberg J."/>
            <person name="Griggs A."/>
            <person name="Gujja S."/>
            <person name="Heiman D."/>
            <person name="Howarth C."/>
            <person name="Larson L."/>
            <person name="Lui A."/>
            <person name="MacDonald P.J.P."/>
            <person name="Mehta T."/>
            <person name="Montmayeur A."/>
            <person name="Murphy C."/>
            <person name="Neiman D."/>
            <person name="Pearson M."/>
            <person name="Priest M."/>
            <person name="Roberts A."/>
            <person name="Saif S."/>
            <person name="Shea T."/>
            <person name="Shenoy N."/>
            <person name="Sisk P."/>
            <person name="Stolte C."/>
            <person name="Sykes S."/>
            <person name="Yandava C."/>
            <person name="Wortman J."/>
            <person name="Nusbaum C."/>
            <person name="Birren B."/>
        </authorList>
    </citation>
    <scope>NUCLEOTIDE SEQUENCE</scope>
    <source>
        <strain evidence="3">ATCC 64411</strain>
    </source>
</reference>
<dbReference type="AlphaFoldDB" id="A0A0C4ED36"/>
<sequence>MRFSVLAVATSTAYLVIPLVSAVANNDENSPPGGGRRQQSPGPSDVNTAGSLDSRASPPERNSTNLSRLPSVRRDIYGRRYGVNTGTGSSSSAYYAWTNTSPPDSSEIPRGGFSYTFDEQDLSRYFMRSVVNKYGICIV</sequence>
<feature type="signal peptide" evidence="2">
    <location>
        <begin position="1"/>
        <end position="22"/>
    </location>
</feature>
<reference evidence="3" key="2">
    <citation type="submission" date="2010-05" db="EMBL/GenBank/DDBJ databases">
        <title>The Genome Sequence of Magnaporthe poae strain ATCC 64411.</title>
        <authorList>
            <consortium name="The Broad Institute Genome Sequencing Platform"/>
            <consortium name="Broad Institute Genome Sequencing Center for Infectious Disease"/>
            <person name="Ma L.-J."/>
            <person name="Dead R."/>
            <person name="Young S."/>
            <person name="Zeng Q."/>
            <person name="Koehrsen M."/>
            <person name="Alvarado L."/>
            <person name="Berlin A."/>
            <person name="Chapman S.B."/>
            <person name="Chen Z."/>
            <person name="Freedman E."/>
            <person name="Gellesch M."/>
            <person name="Goldberg J."/>
            <person name="Griggs A."/>
            <person name="Gujja S."/>
            <person name="Heilman E.R."/>
            <person name="Heiman D."/>
            <person name="Hepburn T."/>
            <person name="Howarth C."/>
            <person name="Jen D."/>
            <person name="Larson L."/>
            <person name="Mehta T."/>
            <person name="Neiman D."/>
            <person name="Pearson M."/>
            <person name="Roberts A."/>
            <person name="Saif S."/>
            <person name="Shea T."/>
            <person name="Shenoy N."/>
            <person name="Sisk P."/>
            <person name="Stolte C."/>
            <person name="Sykes S."/>
            <person name="Walk T."/>
            <person name="White J."/>
            <person name="Yandava C."/>
            <person name="Haas B."/>
            <person name="Nusbaum C."/>
            <person name="Birren B."/>
        </authorList>
    </citation>
    <scope>NUCLEOTIDE SEQUENCE</scope>
    <source>
        <strain evidence="3">ATCC 64411</strain>
    </source>
</reference>
<reference evidence="5" key="1">
    <citation type="submission" date="2010-05" db="EMBL/GenBank/DDBJ databases">
        <title>The genome sequence of Magnaporthe poae strain ATCC 64411.</title>
        <authorList>
            <person name="Ma L.-J."/>
            <person name="Dead R."/>
            <person name="Young S."/>
            <person name="Zeng Q."/>
            <person name="Koehrsen M."/>
            <person name="Alvarado L."/>
            <person name="Berlin A."/>
            <person name="Chapman S.B."/>
            <person name="Chen Z."/>
            <person name="Freedman E."/>
            <person name="Gellesch M."/>
            <person name="Goldberg J."/>
            <person name="Griggs A."/>
            <person name="Gujja S."/>
            <person name="Heilman E.R."/>
            <person name="Heiman D."/>
            <person name="Hepburn T."/>
            <person name="Howarth C."/>
            <person name="Jen D."/>
            <person name="Larson L."/>
            <person name="Mehta T."/>
            <person name="Neiman D."/>
            <person name="Pearson M."/>
            <person name="Roberts A."/>
            <person name="Saif S."/>
            <person name="Shea T."/>
            <person name="Shenoy N."/>
            <person name="Sisk P."/>
            <person name="Stolte C."/>
            <person name="Sykes S."/>
            <person name="Walk T."/>
            <person name="White J."/>
            <person name="Yandava C."/>
            <person name="Haas B."/>
            <person name="Nusbaum C."/>
            <person name="Birren B."/>
        </authorList>
    </citation>
    <scope>NUCLEOTIDE SEQUENCE [LARGE SCALE GENOMIC DNA]</scope>
    <source>
        <strain evidence="5">ATCC 64411 / 73-15</strain>
    </source>
</reference>
<dbReference type="EMBL" id="ADBL01002378">
    <property type="status" value="NOT_ANNOTATED_CDS"/>
    <property type="molecule type" value="Genomic_DNA"/>
</dbReference>
<feature type="region of interest" description="Disordered" evidence="1">
    <location>
        <begin position="27"/>
        <end position="71"/>
    </location>
</feature>
<dbReference type="EMBL" id="GL876975">
    <property type="protein sequence ID" value="KLU90778.1"/>
    <property type="molecule type" value="Genomic_DNA"/>
</dbReference>
<name>A0A0C4ED36_MAGP6</name>
<accession>A0A0C4ED36</accession>
<proteinExistence type="predicted"/>
<dbReference type="EnsemblFungi" id="MAPG_10629T0">
    <property type="protein sequence ID" value="MAPG_10629T0"/>
    <property type="gene ID" value="MAPG_10629"/>
</dbReference>
<reference evidence="4" key="4">
    <citation type="journal article" date="2015" name="G3 (Bethesda)">
        <title>Genome sequences of three phytopathogenic species of the Magnaporthaceae family of fungi.</title>
        <authorList>
            <person name="Okagaki L.H."/>
            <person name="Nunes C.C."/>
            <person name="Sailsbery J."/>
            <person name="Clay B."/>
            <person name="Brown D."/>
            <person name="John T."/>
            <person name="Oh Y."/>
            <person name="Young N."/>
            <person name="Fitzgerald M."/>
            <person name="Haas B.J."/>
            <person name="Zeng Q."/>
            <person name="Young S."/>
            <person name="Adiconis X."/>
            <person name="Fan L."/>
            <person name="Levin J.Z."/>
            <person name="Mitchell T.K."/>
            <person name="Okubara P.A."/>
            <person name="Farman M.L."/>
            <person name="Kohn L.M."/>
            <person name="Birren B."/>
            <person name="Ma L.-J."/>
            <person name="Dean R.A."/>
        </authorList>
    </citation>
    <scope>NUCLEOTIDE SEQUENCE</scope>
    <source>
        <strain evidence="4">ATCC 64411 / 73-15</strain>
    </source>
</reference>
<evidence type="ECO:0000256" key="2">
    <source>
        <dbReference type="SAM" id="SignalP"/>
    </source>
</evidence>
<feature type="chain" id="PRO_5009385945" evidence="2">
    <location>
        <begin position="23"/>
        <end position="139"/>
    </location>
</feature>
<evidence type="ECO:0000313" key="3">
    <source>
        <dbReference type="EMBL" id="KLU90778.1"/>
    </source>
</evidence>
<dbReference type="Proteomes" id="UP000011715">
    <property type="component" value="Unassembled WGS sequence"/>
</dbReference>
<gene>
    <name evidence="3" type="ORF">MAPG_10629</name>
</gene>
<protein>
    <submittedName>
        <fullName evidence="3 4">Uncharacterized protein</fullName>
    </submittedName>
</protein>
<organism evidence="4 5">
    <name type="scientific">Magnaporthiopsis poae (strain ATCC 64411 / 73-15)</name>
    <name type="common">Kentucky bluegrass fungus</name>
    <name type="synonym">Magnaporthe poae</name>
    <dbReference type="NCBI Taxonomy" id="644358"/>
    <lineage>
        <taxon>Eukaryota</taxon>
        <taxon>Fungi</taxon>
        <taxon>Dikarya</taxon>
        <taxon>Ascomycota</taxon>
        <taxon>Pezizomycotina</taxon>
        <taxon>Sordariomycetes</taxon>
        <taxon>Sordariomycetidae</taxon>
        <taxon>Magnaporthales</taxon>
        <taxon>Magnaporthaceae</taxon>
        <taxon>Magnaporthiopsis</taxon>
    </lineage>
</organism>
<keyword evidence="5" id="KW-1185">Reference proteome</keyword>
<evidence type="ECO:0000313" key="5">
    <source>
        <dbReference type="Proteomes" id="UP000011715"/>
    </source>
</evidence>
<dbReference type="VEuPathDB" id="FungiDB:MAPG_10629"/>
<keyword evidence="2" id="KW-0732">Signal</keyword>